<proteinExistence type="predicted"/>
<feature type="compositionally biased region" description="Basic residues" evidence="1">
    <location>
        <begin position="30"/>
        <end position="39"/>
    </location>
</feature>
<evidence type="ECO:0000256" key="1">
    <source>
        <dbReference type="SAM" id="MobiDB-lite"/>
    </source>
</evidence>
<accession>A0A1W0W3C8</accession>
<evidence type="ECO:0000313" key="2">
    <source>
        <dbReference type="EMBL" id="OQU88880.1"/>
    </source>
</evidence>
<dbReference type="EMBL" id="CM000761">
    <property type="protein sequence ID" value="OQU88880.1"/>
    <property type="molecule type" value="Genomic_DNA"/>
</dbReference>
<protein>
    <submittedName>
        <fullName evidence="2">Uncharacterized protein</fullName>
    </submittedName>
</protein>
<reference evidence="3" key="2">
    <citation type="journal article" date="2018" name="Plant J.">
        <title>The Sorghum bicolor reference genome: improved assembly, gene annotations, a transcriptome atlas, and signatures of genome organization.</title>
        <authorList>
            <person name="McCormick R.F."/>
            <person name="Truong S.K."/>
            <person name="Sreedasyam A."/>
            <person name="Jenkins J."/>
            <person name="Shu S."/>
            <person name="Sims D."/>
            <person name="Kennedy M."/>
            <person name="Amirebrahimi M."/>
            <person name="Weers B.D."/>
            <person name="McKinley B."/>
            <person name="Mattison A."/>
            <person name="Morishige D.T."/>
            <person name="Grimwood J."/>
            <person name="Schmutz J."/>
            <person name="Mullet J.E."/>
        </authorList>
    </citation>
    <scope>NUCLEOTIDE SEQUENCE [LARGE SCALE GENOMIC DNA]</scope>
    <source>
        <strain evidence="3">cv. BTx623</strain>
    </source>
</reference>
<reference evidence="2 3" key="1">
    <citation type="journal article" date="2009" name="Nature">
        <title>The Sorghum bicolor genome and the diversification of grasses.</title>
        <authorList>
            <person name="Paterson A.H."/>
            <person name="Bowers J.E."/>
            <person name="Bruggmann R."/>
            <person name="Dubchak I."/>
            <person name="Grimwood J."/>
            <person name="Gundlach H."/>
            <person name="Haberer G."/>
            <person name="Hellsten U."/>
            <person name="Mitros T."/>
            <person name="Poliakov A."/>
            <person name="Schmutz J."/>
            <person name="Spannagl M."/>
            <person name="Tang H."/>
            <person name="Wang X."/>
            <person name="Wicker T."/>
            <person name="Bharti A.K."/>
            <person name="Chapman J."/>
            <person name="Feltus F.A."/>
            <person name="Gowik U."/>
            <person name="Grigoriev I.V."/>
            <person name="Lyons E."/>
            <person name="Maher C.A."/>
            <person name="Martis M."/>
            <person name="Narechania A."/>
            <person name="Otillar R.P."/>
            <person name="Penning B.W."/>
            <person name="Salamov A.A."/>
            <person name="Wang Y."/>
            <person name="Zhang L."/>
            <person name="Carpita N.C."/>
            <person name="Freeling M."/>
            <person name="Gingle A.R."/>
            <person name="Hash C.T."/>
            <person name="Keller B."/>
            <person name="Klein P."/>
            <person name="Kresovich S."/>
            <person name="McCann M.C."/>
            <person name="Ming R."/>
            <person name="Peterson D.G."/>
            <person name="Mehboob-ur-Rahman"/>
            <person name="Ware D."/>
            <person name="Westhoff P."/>
            <person name="Mayer K.F."/>
            <person name="Messing J."/>
            <person name="Rokhsar D.S."/>
        </authorList>
    </citation>
    <scope>NUCLEOTIDE SEQUENCE [LARGE SCALE GENOMIC DNA]</scope>
    <source>
        <strain evidence="3">cv. BTx623</strain>
    </source>
</reference>
<dbReference type="AlphaFoldDB" id="A0A1W0W3C8"/>
<dbReference type="InParanoid" id="A0A1W0W3C8"/>
<organism evidence="2 3">
    <name type="scientific">Sorghum bicolor</name>
    <name type="common">Sorghum</name>
    <name type="synonym">Sorghum vulgare</name>
    <dbReference type="NCBI Taxonomy" id="4558"/>
    <lineage>
        <taxon>Eukaryota</taxon>
        <taxon>Viridiplantae</taxon>
        <taxon>Streptophyta</taxon>
        <taxon>Embryophyta</taxon>
        <taxon>Tracheophyta</taxon>
        <taxon>Spermatophyta</taxon>
        <taxon>Magnoliopsida</taxon>
        <taxon>Liliopsida</taxon>
        <taxon>Poales</taxon>
        <taxon>Poaceae</taxon>
        <taxon>PACMAD clade</taxon>
        <taxon>Panicoideae</taxon>
        <taxon>Andropogonodae</taxon>
        <taxon>Andropogoneae</taxon>
        <taxon>Sorghinae</taxon>
        <taxon>Sorghum</taxon>
    </lineage>
</organism>
<evidence type="ECO:0000313" key="3">
    <source>
        <dbReference type="Proteomes" id="UP000000768"/>
    </source>
</evidence>
<feature type="compositionally biased region" description="Low complexity" evidence="1">
    <location>
        <begin position="41"/>
        <end position="62"/>
    </location>
</feature>
<gene>
    <name evidence="2" type="ORF">SORBI_3002G113066</name>
</gene>
<feature type="region of interest" description="Disordered" evidence="1">
    <location>
        <begin position="1"/>
        <end position="62"/>
    </location>
</feature>
<dbReference type="Proteomes" id="UP000000768">
    <property type="component" value="Chromosome 2"/>
</dbReference>
<dbReference type="Gramene" id="OQU88880">
    <property type="protein sequence ID" value="OQU88880"/>
    <property type="gene ID" value="SORBI_3002G113066"/>
</dbReference>
<keyword evidence="3" id="KW-1185">Reference proteome</keyword>
<sequence>MWRVGAAVGPQRRAQRGRRHDAVTGCAGPRHPRQGRRQRLTPSAPTRSPVPTSSPSPSATSSTVLLLLQASHPSYPSCRSQLHTHAPLFFARNSGREYFSWRSCVGVFATLLQQTLFLFLG</sequence>
<name>A0A1W0W3C8_SORBI</name>